<protein>
    <recommendedName>
        <fullName evidence="2 5">DNA mismatch repair protein MutL</fullName>
    </recommendedName>
</protein>
<dbReference type="Pfam" id="PF01119">
    <property type="entry name" value="DNA_mis_repair"/>
    <property type="match status" value="1"/>
</dbReference>
<reference evidence="9 10" key="1">
    <citation type="journal article" date="2011" name="J. Bacteriol.">
        <title>Genome sequence of the mercury-methylating and pleomorphic Desulfovibrio africanus Strain Walvis Bay.</title>
        <authorList>
            <person name="Brown S.D."/>
            <person name="Wall J.D."/>
            <person name="Kucken A.M."/>
            <person name="Gilmour C.C."/>
            <person name="Podar M."/>
            <person name="Brandt C.C."/>
            <person name="Teshima H."/>
            <person name="Detter J.C."/>
            <person name="Han C.S."/>
            <person name="Land M.L."/>
            <person name="Lucas S."/>
            <person name="Han J."/>
            <person name="Pennacchio L."/>
            <person name="Nolan M."/>
            <person name="Pitluck S."/>
            <person name="Woyke T."/>
            <person name="Goodwin L."/>
            <person name="Palumbo A.V."/>
            <person name="Elias D.A."/>
        </authorList>
    </citation>
    <scope>NUCLEOTIDE SEQUENCE [LARGE SCALE GENOMIC DNA]</scope>
    <source>
        <strain evidence="9 10">Walvis Bay</strain>
    </source>
</reference>
<dbReference type="SUPFAM" id="SSF55874">
    <property type="entry name" value="ATPase domain of HSP90 chaperone/DNA topoisomerase II/histidine kinase"/>
    <property type="match status" value="1"/>
</dbReference>
<dbReference type="AlphaFoldDB" id="F3Z227"/>
<keyword evidence="4 5" id="KW-0234">DNA repair</keyword>
<dbReference type="InterPro" id="IPR036890">
    <property type="entry name" value="HATPase_C_sf"/>
</dbReference>
<dbReference type="InterPro" id="IPR038973">
    <property type="entry name" value="MutL/Mlh/Pms-like"/>
</dbReference>
<gene>
    <name evidence="5" type="primary">mutL</name>
    <name evidence="9" type="ORF">Desaf_2928</name>
</gene>
<accession>F3Z227</accession>
<dbReference type="HAMAP" id="MF_00149">
    <property type="entry name" value="DNA_mis_repair"/>
    <property type="match status" value="1"/>
</dbReference>
<dbReference type="InterPro" id="IPR042120">
    <property type="entry name" value="MutL_C_dimsub"/>
</dbReference>
<dbReference type="GO" id="GO:0140664">
    <property type="term" value="F:ATP-dependent DNA damage sensor activity"/>
    <property type="evidence" value="ECO:0007669"/>
    <property type="project" value="InterPro"/>
</dbReference>
<dbReference type="InterPro" id="IPR014721">
    <property type="entry name" value="Ribsml_uS5_D2-typ_fold_subgr"/>
</dbReference>
<dbReference type="Gene3D" id="3.30.1540.20">
    <property type="entry name" value="MutL, C-terminal domain, dimerisation subdomain"/>
    <property type="match status" value="1"/>
</dbReference>
<feature type="region of interest" description="Disordered" evidence="6">
    <location>
        <begin position="386"/>
        <end position="450"/>
    </location>
</feature>
<evidence type="ECO:0000256" key="3">
    <source>
        <dbReference type="ARBA" id="ARBA00022763"/>
    </source>
</evidence>
<organism evidence="9 10">
    <name type="scientific">Desulfocurvibacter africanus subsp. africanus str. Walvis Bay</name>
    <dbReference type="NCBI Taxonomy" id="690850"/>
    <lineage>
        <taxon>Bacteria</taxon>
        <taxon>Pseudomonadati</taxon>
        <taxon>Thermodesulfobacteriota</taxon>
        <taxon>Desulfovibrionia</taxon>
        <taxon>Desulfovibrionales</taxon>
        <taxon>Desulfovibrionaceae</taxon>
        <taxon>Desulfocurvibacter</taxon>
    </lineage>
</organism>
<evidence type="ECO:0000256" key="2">
    <source>
        <dbReference type="ARBA" id="ARBA00021975"/>
    </source>
</evidence>
<sequence>MAERQSIRILPSELANQIAAGEVVERPASVVKELVENCLDAGASRVDVAIERGGQGLVLVQDDGWGMPSEELELAVTRHATSKIGRVEDLFAIRSFGFRGEALPSIASVSRLRMASLAADQQEAWSISVEAGRITTQGPDALACGTRIEVRDLFFNVPARLKFLKTQATEAKRCQEIVARLALAHTAVAFGFTTDGRTLLRFPPGQELARRLAEIWPPPICEGLAPFDFSLHGIRAHGLAGKPEAAQARGDRLLFYVNGRPVQDRLLVSCVRQAYSGRLLSREYPQVLLFLELPPEEVDVNVHPAKLEVRFKDEAVIFTVIRRALLQALETEGHGVHPSGNNLRESAMPFGRKASADPQQPAKFPSYSEFQASESRQSSLDIRHLASAQPSPRTESTTPGPYLSGESKTEAYADTSASSMDSVDSRTDARPWTESARPAHASRPTGPTCVAGQVLPEHAEHGAPVYLGQVADTYLVLCLPDGSLGLLDQHAAHERVLYARHASQSGRSEKRALAVPLELPLHASEQSKLDELWSELLDLGFNLRRPRPDLLTIVSIPAMLEPAAARDLLRESLTGQSSPDGRLHDLWALLSCKAALKANQPLAQAEAMALLTEWAATPEREYCPHGRPILIRLSAKELEKLFKRS</sequence>
<dbReference type="GO" id="GO:0006298">
    <property type="term" value="P:mismatch repair"/>
    <property type="evidence" value="ECO:0007669"/>
    <property type="project" value="UniProtKB-UniRule"/>
</dbReference>
<dbReference type="SUPFAM" id="SSF54211">
    <property type="entry name" value="Ribosomal protein S5 domain 2-like"/>
    <property type="match status" value="1"/>
</dbReference>
<dbReference type="PROSITE" id="PS00058">
    <property type="entry name" value="DNA_MISMATCH_REPAIR_1"/>
    <property type="match status" value="1"/>
</dbReference>
<dbReference type="GO" id="GO:0032300">
    <property type="term" value="C:mismatch repair complex"/>
    <property type="evidence" value="ECO:0007669"/>
    <property type="project" value="InterPro"/>
</dbReference>
<dbReference type="CDD" id="cd16926">
    <property type="entry name" value="HATPase_MutL-MLH-PMS-like"/>
    <property type="match status" value="1"/>
</dbReference>
<evidence type="ECO:0000313" key="10">
    <source>
        <dbReference type="Proteomes" id="UP000007844"/>
    </source>
</evidence>
<dbReference type="NCBIfam" id="TIGR00585">
    <property type="entry name" value="mutl"/>
    <property type="match status" value="1"/>
</dbReference>
<dbReference type="Pfam" id="PF13589">
    <property type="entry name" value="HATPase_c_3"/>
    <property type="match status" value="1"/>
</dbReference>
<dbReference type="FunFam" id="3.30.565.10:FF:000003">
    <property type="entry name" value="DNA mismatch repair endonuclease MutL"/>
    <property type="match status" value="1"/>
</dbReference>
<evidence type="ECO:0000256" key="5">
    <source>
        <dbReference type="HAMAP-Rule" id="MF_00149"/>
    </source>
</evidence>
<dbReference type="Gene3D" id="3.30.230.10">
    <property type="match status" value="1"/>
</dbReference>
<dbReference type="Gene3D" id="3.30.1370.100">
    <property type="entry name" value="MutL, C-terminal domain, regulatory subdomain"/>
    <property type="match status" value="1"/>
</dbReference>
<dbReference type="PANTHER" id="PTHR10073:SF12">
    <property type="entry name" value="DNA MISMATCH REPAIR PROTEIN MLH1"/>
    <property type="match status" value="1"/>
</dbReference>
<dbReference type="InterPro" id="IPR020667">
    <property type="entry name" value="DNA_mismatch_repair_MutL"/>
</dbReference>
<dbReference type="CDD" id="cd00782">
    <property type="entry name" value="MutL_Trans"/>
    <property type="match status" value="1"/>
</dbReference>
<dbReference type="GO" id="GO:0030983">
    <property type="term" value="F:mismatched DNA binding"/>
    <property type="evidence" value="ECO:0007669"/>
    <property type="project" value="InterPro"/>
</dbReference>
<dbReference type="STRING" id="690850.Desaf_2928"/>
<dbReference type="InterPro" id="IPR020568">
    <property type="entry name" value="Ribosomal_Su5_D2-typ_SF"/>
</dbReference>
<evidence type="ECO:0000259" key="7">
    <source>
        <dbReference type="SMART" id="SM00853"/>
    </source>
</evidence>
<dbReference type="PANTHER" id="PTHR10073">
    <property type="entry name" value="DNA MISMATCH REPAIR PROTEIN MLH, PMS, MUTL"/>
    <property type="match status" value="1"/>
</dbReference>
<dbReference type="RefSeq" id="WP_014260892.1">
    <property type="nucleotide sequence ID" value="NC_016629.1"/>
</dbReference>
<dbReference type="Proteomes" id="UP000007844">
    <property type="component" value="Chromosome"/>
</dbReference>
<comment type="similarity">
    <text evidence="1 5">Belongs to the DNA mismatch repair MutL/HexB family.</text>
</comment>
<dbReference type="GO" id="GO:0005524">
    <property type="term" value="F:ATP binding"/>
    <property type="evidence" value="ECO:0007669"/>
    <property type="project" value="InterPro"/>
</dbReference>
<dbReference type="GO" id="GO:0016887">
    <property type="term" value="F:ATP hydrolysis activity"/>
    <property type="evidence" value="ECO:0007669"/>
    <property type="project" value="InterPro"/>
</dbReference>
<evidence type="ECO:0000256" key="6">
    <source>
        <dbReference type="SAM" id="MobiDB-lite"/>
    </source>
</evidence>
<comment type="function">
    <text evidence="5">This protein is involved in the repair of mismatches in DNA. It is required for dam-dependent methyl-directed DNA mismatch repair. May act as a 'molecular matchmaker', a protein that promotes the formation of a stable complex between two or more DNA-binding proteins in an ATP-dependent manner without itself being part of a final effector complex.</text>
</comment>
<evidence type="ECO:0000256" key="4">
    <source>
        <dbReference type="ARBA" id="ARBA00023204"/>
    </source>
</evidence>
<dbReference type="SMART" id="SM01340">
    <property type="entry name" value="DNA_mis_repair"/>
    <property type="match status" value="1"/>
</dbReference>
<dbReference type="SMART" id="SM00853">
    <property type="entry name" value="MutL_C"/>
    <property type="match status" value="1"/>
</dbReference>
<dbReference type="Pfam" id="PF08676">
    <property type="entry name" value="MutL_C"/>
    <property type="match status" value="1"/>
</dbReference>
<dbReference type="KEGG" id="daf:Desaf_2928"/>
<dbReference type="Gene3D" id="3.30.565.10">
    <property type="entry name" value="Histidine kinase-like ATPase, C-terminal domain"/>
    <property type="match status" value="1"/>
</dbReference>
<dbReference type="HOGENOM" id="CLU_004131_4_2_7"/>
<evidence type="ECO:0000256" key="1">
    <source>
        <dbReference type="ARBA" id="ARBA00006082"/>
    </source>
</evidence>
<evidence type="ECO:0000259" key="8">
    <source>
        <dbReference type="SMART" id="SM01340"/>
    </source>
</evidence>
<dbReference type="EMBL" id="CP003221">
    <property type="protein sequence ID" value="EGJ51236.1"/>
    <property type="molecule type" value="Genomic_DNA"/>
</dbReference>
<proteinExistence type="inferred from homology"/>
<dbReference type="InterPro" id="IPR013507">
    <property type="entry name" value="DNA_mismatch_S5_2-like"/>
</dbReference>
<evidence type="ECO:0000313" key="9">
    <source>
        <dbReference type="EMBL" id="EGJ51236.1"/>
    </source>
</evidence>
<dbReference type="eggNOG" id="COG0323">
    <property type="taxonomic scope" value="Bacteria"/>
</dbReference>
<dbReference type="InterPro" id="IPR037198">
    <property type="entry name" value="MutL_C_sf"/>
</dbReference>
<dbReference type="InterPro" id="IPR002099">
    <property type="entry name" value="MutL/Mlh/PMS"/>
</dbReference>
<feature type="compositionally biased region" description="Polar residues" evidence="6">
    <location>
        <begin position="388"/>
        <end position="399"/>
    </location>
</feature>
<dbReference type="InterPro" id="IPR014762">
    <property type="entry name" value="DNA_mismatch_repair_CS"/>
</dbReference>
<feature type="domain" description="MutL C-terminal dimerisation" evidence="7">
    <location>
        <begin position="466"/>
        <end position="602"/>
    </location>
</feature>
<dbReference type="InterPro" id="IPR042121">
    <property type="entry name" value="MutL_C_regsub"/>
</dbReference>
<dbReference type="InterPro" id="IPR014790">
    <property type="entry name" value="MutL_C"/>
</dbReference>
<keyword evidence="3 5" id="KW-0227">DNA damage</keyword>
<feature type="domain" description="DNA mismatch repair protein S5" evidence="8">
    <location>
        <begin position="212"/>
        <end position="330"/>
    </location>
</feature>
<keyword evidence="10" id="KW-1185">Reference proteome</keyword>
<name>F3Z227_DESAF</name>
<dbReference type="SUPFAM" id="SSF118116">
    <property type="entry name" value="DNA mismatch repair protein MutL"/>
    <property type="match status" value="1"/>
</dbReference>